<evidence type="ECO:0000256" key="6">
    <source>
        <dbReference type="ARBA" id="ARBA00022989"/>
    </source>
</evidence>
<organism evidence="11 12">
    <name type="scientific">Herminiimonas aquatilis</name>
    <dbReference type="NCBI Taxonomy" id="345342"/>
    <lineage>
        <taxon>Bacteria</taxon>
        <taxon>Pseudomonadati</taxon>
        <taxon>Pseudomonadota</taxon>
        <taxon>Betaproteobacteria</taxon>
        <taxon>Burkholderiales</taxon>
        <taxon>Oxalobacteraceae</taxon>
        <taxon>Herminiimonas</taxon>
    </lineage>
</organism>
<evidence type="ECO:0000256" key="2">
    <source>
        <dbReference type="ARBA" id="ARBA00022475"/>
    </source>
</evidence>
<evidence type="ECO:0000256" key="9">
    <source>
        <dbReference type="SAM" id="SignalP"/>
    </source>
</evidence>
<proteinExistence type="predicted"/>
<keyword evidence="9" id="KW-0732">Signal</keyword>
<dbReference type="Pfam" id="PF13091">
    <property type="entry name" value="PLDc_2"/>
    <property type="match status" value="2"/>
</dbReference>
<dbReference type="SUPFAM" id="SSF56024">
    <property type="entry name" value="Phospholipase D/nuclease"/>
    <property type="match status" value="2"/>
</dbReference>
<dbReference type="CDD" id="cd09110">
    <property type="entry name" value="PLDc_CLS_1"/>
    <property type="match status" value="1"/>
</dbReference>
<keyword evidence="12" id="KW-1185">Reference proteome</keyword>
<dbReference type="PANTHER" id="PTHR21248:SF22">
    <property type="entry name" value="PHOSPHOLIPASE D"/>
    <property type="match status" value="1"/>
</dbReference>
<keyword evidence="3" id="KW-0808">Transferase</keyword>
<dbReference type="Proteomes" id="UP001596379">
    <property type="component" value="Unassembled WGS sequence"/>
</dbReference>
<feature type="domain" description="PLD phosphodiesterase" evidence="10">
    <location>
        <begin position="375"/>
        <end position="402"/>
    </location>
</feature>
<evidence type="ECO:0000256" key="7">
    <source>
        <dbReference type="ARBA" id="ARBA00023136"/>
    </source>
</evidence>
<evidence type="ECO:0000256" key="4">
    <source>
        <dbReference type="ARBA" id="ARBA00022692"/>
    </source>
</evidence>
<evidence type="ECO:0000259" key="10">
    <source>
        <dbReference type="PROSITE" id="PS50035"/>
    </source>
</evidence>
<dbReference type="InterPro" id="IPR001736">
    <property type="entry name" value="PLipase_D/transphosphatidylase"/>
</dbReference>
<dbReference type="NCBIfam" id="TIGR04265">
    <property type="entry name" value="bac_cardiolipin"/>
    <property type="match status" value="1"/>
</dbReference>
<evidence type="ECO:0000256" key="5">
    <source>
        <dbReference type="ARBA" id="ARBA00022737"/>
    </source>
</evidence>
<dbReference type="Gene3D" id="3.30.870.10">
    <property type="entry name" value="Endonuclease Chain A"/>
    <property type="match status" value="2"/>
</dbReference>
<dbReference type="SMART" id="SM00155">
    <property type="entry name" value="PLDc"/>
    <property type="match status" value="2"/>
</dbReference>
<evidence type="ECO:0000256" key="3">
    <source>
        <dbReference type="ARBA" id="ARBA00022679"/>
    </source>
</evidence>
<dbReference type="InterPro" id="IPR022924">
    <property type="entry name" value="Cardiolipin_synthase"/>
</dbReference>
<feature type="signal peptide" evidence="9">
    <location>
        <begin position="1"/>
        <end position="26"/>
    </location>
</feature>
<dbReference type="EC" id="2.7.8.-" evidence="8"/>
<dbReference type="InterPro" id="IPR025202">
    <property type="entry name" value="PLD-like_dom"/>
</dbReference>
<dbReference type="PROSITE" id="PS51257">
    <property type="entry name" value="PROKAR_LIPOPROTEIN"/>
    <property type="match status" value="1"/>
</dbReference>
<protein>
    <recommendedName>
        <fullName evidence="8">Cardiolipin synthase</fullName>
        <ecNumber evidence="8">2.7.8.-</ecNumber>
    </recommendedName>
</protein>
<sequence length="462" mass="51842">MHNRFRVQFLKSLPFVALCLSMSACASLPDVQYLKTSLEPQNSATIQTANGSLSKHKTESLLAQRLRNAKVDLPELAALEEAATGSPLIAGNKLTLLNDGPQTMKAMMAAIKDAKDNINLETYIFDQEGLGGEFADLLIQKQREGVQVNVIYDSIGSLDTPPEFFQKLRDSGISVVEFNPVNPFKRMISWRLNNRDHRKILVVDGMIAFTGGINITDDYSSSSLFRSRSKKRSNIGWRDTHIQVEGPAVASFQWLFMETWVSQKVDDIAARKYFPQLKPVGDKIVRVIGSKPDGDYEIYKAYILAMQEAKTSIHITNSYFVPDAQMVDALTKAAQRGVDVKIVFPGVSDTGLVRHAGRSFYSQLMASGVRIFELQASVLHAKTAVIDGYWSTVGSTNLDMRSFLHNSEVNLIAIDQNFGTVMESAFNEDLKNSVEITPEKWEQRPASDRLREWMARRLEYWL</sequence>
<dbReference type="EMBL" id="JBHTCC010000007">
    <property type="protein sequence ID" value="MFC7300098.1"/>
    <property type="molecule type" value="Genomic_DNA"/>
</dbReference>
<keyword evidence="6" id="KW-1133">Transmembrane helix</keyword>
<keyword evidence="2" id="KW-1003">Cell membrane</keyword>
<dbReference type="PROSITE" id="PS50035">
    <property type="entry name" value="PLD"/>
    <property type="match status" value="2"/>
</dbReference>
<evidence type="ECO:0000313" key="11">
    <source>
        <dbReference type="EMBL" id="MFC7300098.1"/>
    </source>
</evidence>
<comment type="subcellular location">
    <subcellularLocation>
        <location evidence="1">Cell membrane</location>
    </subcellularLocation>
</comment>
<name>A0ABW2J996_9BURK</name>
<comment type="caution">
    <text evidence="11">The sequence shown here is derived from an EMBL/GenBank/DDBJ whole genome shotgun (WGS) entry which is preliminary data.</text>
</comment>
<feature type="domain" description="PLD phosphodiesterase" evidence="10">
    <location>
        <begin position="192"/>
        <end position="219"/>
    </location>
</feature>
<feature type="chain" id="PRO_5045378758" description="Cardiolipin synthase" evidence="9">
    <location>
        <begin position="27"/>
        <end position="462"/>
    </location>
</feature>
<keyword evidence="5" id="KW-0677">Repeat</keyword>
<keyword evidence="7" id="KW-0472">Membrane</keyword>
<evidence type="ECO:0000313" key="12">
    <source>
        <dbReference type="Proteomes" id="UP001596379"/>
    </source>
</evidence>
<keyword evidence="4" id="KW-0812">Transmembrane</keyword>
<reference evidence="12" key="1">
    <citation type="journal article" date="2019" name="Int. J. Syst. Evol. Microbiol.">
        <title>The Global Catalogue of Microorganisms (GCM) 10K type strain sequencing project: providing services to taxonomists for standard genome sequencing and annotation.</title>
        <authorList>
            <consortium name="The Broad Institute Genomics Platform"/>
            <consortium name="The Broad Institute Genome Sequencing Center for Infectious Disease"/>
            <person name="Wu L."/>
            <person name="Ma J."/>
        </authorList>
    </citation>
    <scope>NUCLEOTIDE SEQUENCE [LARGE SCALE GENOMIC DNA]</scope>
    <source>
        <strain evidence="12">CCUG 36956</strain>
    </source>
</reference>
<dbReference type="PANTHER" id="PTHR21248">
    <property type="entry name" value="CARDIOLIPIN SYNTHASE"/>
    <property type="match status" value="1"/>
</dbReference>
<dbReference type="RefSeq" id="WP_382236996.1">
    <property type="nucleotide sequence ID" value="NZ_JBHTCC010000007.1"/>
</dbReference>
<dbReference type="CDD" id="cd09159">
    <property type="entry name" value="PLDc_ybhO_like_2"/>
    <property type="match status" value="1"/>
</dbReference>
<evidence type="ECO:0000256" key="8">
    <source>
        <dbReference type="NCBIfam" id="TIGR04265"/>
    </source>
</evidence>
<accession>A0ABW2J996</accession>
<gene>
    <name evidence="11" type="primary">cls</name>
    <name evidence="11" type="ORF">ACFQO0_16785</name>
</gene>
<evidence type="ECO:0000256" key="1">
    <source>
        <dbReference type="ARBA" id="ARBA00004236"/>
    </source>
</evidence>